<keyword evidence="1" id="KW-0732">Signal</keyword>
<accession>B4LNL5</accession>
<dbReference type="InParanoid" id="B4LNL5"/>
<feature type="signal peptide" evidence="1">
    <location>
        <begin position="1"/>
        <end position="25"/>
    </location>
</feature>
<sequence>MTTSSFLLSFSVAWILLLLVAGCAGKRNWDYEPISIDVRTTDASKINIEATVESMGRDGYAFTGKVLLNFDMDETTMVEATAYRSSTGSEEDYKLLPWSIPKQTFEKFANSHYKEIVYKNLEHCSNIPKPENVYPWPKGNYSFDRCTATGDGMPEIVPEGYYKVIFTISGEVEAGFTTIVKLVTKPDMIG</sequence>
<dbReference type="Pfam" id="PF06477">
    <property type="entry name" value="DUF1091"/>
    <property type="match status" value="1"/>
</dbReference>
<feature type="chain" id="PRO_5002812904" evidence="1">
    <location>
        <begin position="26"/>
        <end position="190"/>
    </location>
</feature>
<dbReference type="AlphaFoldDB" id="B4LNL5"/>
<dbReference type="InterPro" id="IPR010512">
    <property type="entry name" value="DUF1091"/>
</dbReference>
<dbReference type="OrthoDB" id="8043478at2759"/>
<evidence type="ECO:0000313" key="3">
    <source>
        <dbReference type="Proteomes" id="UP000008792"/>
    </source>
</evidence>
<dbReference type="OMA" id="ERNWEYE"/>
<protein>
    <submittedName>
        <fullName evidence="2">Uncharacterized protein</fullName>
    </submittedName>
</protein>
<dbReference type="eggNOG" id="ENOG502TBEJ">
    <property type="taxonomic scope" value="Eukaryota"/>
</dbReference>
<dbReference type="EMBL" id="CH940648">
    <property type="protein sequence ID" value="EDW62195.1"/>
    <property type="molecule type" value="Genomic_DNA"/>
</dbReference>
<dbReference type="Proteomes" id="UP000008792">
    <property type="component" value="Unassembled WGS sequence"/>
</dbReference>
<reference evidence="2 3" key="1">
    <citation type="journal article" date="2007" name="Nature">
        <title>Evolution of genes and genomes on the Drosophila phylogeny.</title>
        <authorList>
            <consortium name="Drosophila 12 Genomes Consortium"/>
            <person name="Clark A.G."/>
            <person name="Eisen M.B."/>
            <person name="Smith D.R."/>
            <person name="Bergman C.M."/>
            <person name="Oliver B."/>
            <person name="Markow T.A."/>
            <person name="Kaufman T.C."/>
            <person name="Kellis M."/>
            <person name="Gelbart W."/>
            <person name="Iyer V.N."/>
            <person name="Pollard D.A."/>
            <person name="Sackton T.B."/>
            <person name="Larracuente A.M."/>
            <person name="Singh N.D."/>
            <person name="Abad J.P."/>
            <person name="Abt D.N."/>
            <person name="Adryan B."/>
            <person name="Aguade M."/>
            <person name="Akashi H."/>
            <person name="Anderson W.W."/>
            <person name="Aquadro C.F."/>
            <person name="Ardell D.H."/>
            <person name="Arguello R."/>
            <person name="Artieri C.G."/>
            <person name="Barbash D.A."/>
            <person name="Barker D."/>
            <person name="Barsanti P."/>
            <person name="Batterham P."/>
            <person name="Batzoglou S."/>
            <person name="Begun D."/>
            <person name="Bhutkar A."/>
            <person name="Blanco E."/>
            <person name="Bosak S.A."/>
            <person name="Bradley R.K."/>
            <person name="Brand A.D."/>
            <person name="Brent M.R."/>
            <person name="Brooks A.N."/>
            <person name="Brown R.H."/>
            <person name="Butlin R.K."/>
            <person name="Caggese C."/>
            <person name="Calvi B.R."/>
            <person name="Bernardo de Carvalho A."/>
            <person name="Caspi A."/>
            <person name="Castrezana S."/>
            <person name="Celniker S.E."/>
            <person name="Chang J.L."/>
            <person name="Chapple C."/>
            <person name="Chatterji S."/>
            <person name="Chinwalla A."/>
            <person name="Civetta A."/>
            <person name="Clifton S.W."/>
            <person name="Comeron J.M."/>
            <person name="Costello J.C."/>
            <person name="Coyne J.A."/>
            <person name="Daub J."/>
            <person name="David R.G."/>
            <person name="Delcher A.L."/>
            <person name="Delehaunty K."/>
            <person name="Do C.B."/>
            <person name="Ebling H."/>
            <person name="Edwards K."/>
            <person name="Eickbush T."/>
            <person name="Evans J.D."/>
            <person name="Filipski A."/>
            <person name="Findeiss S."/>
            <person name="Freyhult E."/>
            <person name="Fulton L."/>
            <person name="Fulton R."/>
            <person name="Garcia A.C."/>
            <person name="Gardiner A."/>
            <person name="Garfield D.A."/>
            <person name="Garvin B.E."/>
            <person name="Gibson G."/>
            <person name="Gilbert D."/>
            <person name="Gnerre S."/>
            <person name="Godfrey J."/>
            <person name="Good R."/>
            <person name="Gotea V."/>
            <person name="Gravely B."/>
            <person name="Greenberg A.J."/>
            <person name="Griffiths-Jones S."/>
            <person name="Gross S."/>
            <person name="Guigo R."/>
            <person name="Gustafson E.A."/>
            <person name="Haerty W."/>
            <person name="Hahn M.W."/>
            <person name="Halligan D.L."/>
            <person name="Halpern A.L."/>
            <person name="Halter G.M."/>
            <person name="Han M.V."/>
            <person name="Heger A."/>
            <person name="Hillier L."/>
            <person name="Hinrichs A.S."/>
            <person name="Holmes I."/>
            <person name="Hoskins R.A."/>
            <person name="Hubisz M.J."/>
            <person name="Hultmark D."/>
            <person name="Huntley M.A."/>
            <person name="Jaffe D.B."/>
            <person name="Jagadeeshan S."/>
            <person name="Jeck W.R."/>
            <person name="Johnson J."/>
            <person name="Jones C.D."/>
            <person name="Jordan W.C."/>
            <person name="Karpen G.H."/>
            <person name="Kataoka E."/>
            <person name="Keightley P.D."/>
            <person name="Kheradpour P."/>
            <person name="Kirkness E.F."/>
            <person name="Koerich L.B."/>
            <person name="Kristiansen K."/>
            <person name="Kudrna D."/>
            <person name="Kulathinal R.J."/>
            <person name="Kumar S."/>
            <person name="Kwok R."/>
            <person name="Lander E."/>
            <person name="Langley C.H."/>
            <person name="Lapoint R."/>
            <person name="Lazzaro B.P."/>
            <person name="Lee S.J."/>
            <person name="Levesque L."/>
            <person name="Li R."/>
            <person name="Lin C.F."/>
            <person name="Lin M.F."/>
            <person name="Lindblad-Toh K."/>
            <person name="Llopart A."/>
            <person name="Long M."/>
            <person name="Low L."/>
            <person name="Lozovsky E."/>
            <person name="Lu J."/>
            <person name="Luo M."/>
            <person name="Machado C.A."/>
            <person name="Makalowski W."/>
            <person name="Marzo M."/>
            <person name="Matsuda M."/>
            <person name="Matzkin L."/>
            <person name="McAllister B."/>
            <person name="McBride C.S."/>
            <person name="McKernan B."/>
            <person name="McKernan K."/>
            <person name="Mendez-Lago M."/>
            <person name="Minx P."/>
            <person name="Mollenhauer M.U."/>
            <person name="Montooth K."/>
            <person name="Mount S.M."/>
            <person name="Mu X."/>
            <person name="Myers E."/>
            <person name="Negre B."/>
            <person name="Newfeld S."/>
            <person name="Nielsen R."/>
            <person name="Noor M.A."/>
            <person name="O'Grady P."/>
            <person name="Pachter L."/>
            <person name="Papaceit M."/>
            <person name="Parisi M.J."/>
            <person name="Parisi M."/>
            <person name="Parts L."/>
            <person name="Pedersen J.S."/>
            <person name="Pesole G."/>
            <person name="Phillippy A.M."/>
            <person name="Ponting C.P."/>
            <person name="Pop M."/>
            <person name="Porcelli D."/>
            <person name="Powell J.R."/>
            <person name="Prohaska S."/>
            <person name="Pruitt K."/>
            <person name="Puig M."/>
            <person name="Quesneville H."/>
            <person name="Ram K.R."/>
            <person name="Rand D."/>
            <person name="Rasmussen M.D."/>
            <person name="Reed L.K."/>
            <person name="Reenan R."/>
            <person name="Reily A."/>
            <person name="Remington K.A."/>
            <person name="Rieger T.T."/>
            <person name="Ritchie M.G."/>
            <person name="Robin C."/>
            <person name="Rogers Y.H."/>
            <person name="Rohde C."/>
            <person name="Rozas J."/>
            <person name="Rubenfield M.J."/>
            <person name="Ruiz A."/>
            <person name="Russo S."/>
            <person name="Salzberg S.L."/>
            <person name="Sanchez-Gracia A."/>
            <person name="Saranga D.J."/>
            <person name="Sato H."/>
            <person name="Schaeffer S.W."/>
            <person name="Schatz M.C."/>
            <person name="Schlenke T."/>
            <person name="Schwartz R."/>
            <person name="Segarra C."/>
            <person name="Singh R.S."/>
            <person name="Sirot L."/>
            <person name="Sirota M."/>
            <person name="Sisneros N.B."/>
            <person name="Smith C.D."/>
            <person name="Smith T.F."/>
            <person name="Spieth J."/>
            <person name="Stage D.E."/>
            <person name="Stark A."/>
            <person name="Stephan W."/>
            <person name="Strausberg R.L."/>
            <person name="Strempel S."/>
            <person name="Sturgill D."/>
            <person name="Sutton G."/>
            <person name="Sutton G.G."/>
            <person name="Tao W."/>
            <person name="Teichmann S."/>
            <person name="Tobari Y.N."/>
            <person name="Tomimura Y."/>
            <person name="Tsolas J.M."/>
            <person name="Valente V.L."/>
            <person name="Venter E."/>
            <person name="Venter J.C."/>
            <person name="Vicario S."/>
            <person name="Vieira F.G."/>
            <person name="Vilella A.J."/>
            <person name="Villasante A."/>
            <person name="Walenz B."/>
            <person name="Wang J."/>
            <person name="Wasserman M."/>
            <person name="Watts T."/>
            <person name="Wilson D."/>
            <person name="Wilson R.K."/>
            <person name="Wing R.A."/>
            <person name="Wolfner M.F."/>
            <person name="Wong A."/>
            <person name="Wong G.K."/>
            <person name="Wu C.I."/>
            <person name="Wu G."/>
            <person name="Yamamoto D."/>
            <person name="Yang H.P."/>
            <person name="Yang S.P."/>
            <person name="Yorke J.A."/>
            <person name="Yoshida K."/>
            <person name="Zdobnov E."/>
            <person name="Zhang P."/>
            <person name="Zhang Y."/>
            <person name="Zimin A.V."/>
            <person name="Baldwin J."/>
            <person name="Abdouelleil A."/>
            <person name="Abdulkadir J."/>
            <person name="Abebe A."/>
            <person name="Abera B."/>
            <person name="Abreu J."/>
            <person name="Acer S.C."/>
            <person name="Aftuck L."/>
            <person name="Alexander A."/>
            <person name="An P."/>
            <person name="Anderson E."/>
            <person name="Anderson S."/>
            <person name="Arachi H."/>
            <person name="Azer M."/>
            <person name="Bachantsang P."/>
            <person name="Barry A."/>
            <person name="Bayul T."/>
            <person name="Berlin A."/>
            <person name="Bessette D."/>
            <person name="Bloom T."/>
            <person name="Blye J."/>
            <person name="Boguslavskiy L."/>
            <person name="Bonnet C."/>
            <person name="Boukhgalter B."/>
            <person name="Bourzgui I."/>
            <person name="Brown A."/>
            <person name="Cahill P."/>
            <person name="Channer S."/>
            <person name="Cheshatsang Y."/>
            <person name="Chuda L."/>
            <person name="Citroen M."/>
            <person name="Collymore A."/>
            <person name="Cooke P."/>
            <person name="Costello M."/>
            <person name="D'Aco K."/>
            <person name="Daza R."/>
            <person name="De Haan G."/>
            <person name="DeGray S."/>
            <person name="DeMaso C."/>
            <person name="Dhargay N."/>
            <person name="Dooley K."/>
            <person name="Dooley E."/>
            <person name="Doricent M."/>
            <person name="Dorje P."/>
            <person name="Dorjee K."/>
            <person name="Dupes A."/>
            <person name="Elong R."/>
            <person name="Falk J."/>
            <person name="Farina A."/>
            <person name="Faro S."/>
            <person name="Ferguson D."/>
            <person name="Fisher S."/>
            <person name="Foley C.D."/>
            <person name="Franke A."/>
            <person name="Friedrich D."/>
            <person name="Gadbois L."/>
            <person name="Gearin G."/>
            <person name="Gearin C.R."/>
            <person name="Giannoukos G."/>
            <person name="Goode T."/>
            <person name="Graham J."/>
            <person name="Grandbois E."/>
            <person name="Grewal S."/>
            <person name="Gyaltsen K."/>
            <person name="Hafez N."/>
            <person name="Hagos B."/>
            <person name="Hall J."/>
            <person name="Henson C."/>
            <person name="Hollinger A."/>
            <person name="Honan T."/>
            <person name="Huard M.D."/>
            <person name="Hughes L."/>
            <person name="Hurhula B."/>
            <person name="Husby M.E."/>
            <person name="Kamat A."/>
            <person name="Kanga B."/>
            <person name="Kashin S."/>
            <person name="Khazanovich D."/>
            <person name="Kisner P."/>
            <person name="Lance K."/>
            <person name="Lara M."/>
            <person name="Lee W."/>
            <person name="Lennon N."/>
            <person name="Letendre F."/>
            <person name="LeVine R."/>
            <person name="Lipovsky A."/>
            <person name="Liu X."/>
            <person name="Liu J."/>
            <person name="Liu S."/>
            <person name="Lokyitsang T."/>
            <person name="Lokyitsang Y."/>
            <person name="Lubonja R."/>
            <person name="Lui A."/>
            <person name="MacDonald P."/>
            <person name="Magnisalis V."/>
            <person name="Maru K."/>
            <person name="Matthews C."/>
            <person name="McCusker W."/>
            <person name="McDonough S."/>
            <person name="Mehta T."/>
            <person name="Meldrim J."/>
            <person name="Meneus L."/>
            <person name="Mihai O."/>
            <person name="Mihalev A."/>
            <person name="Mihova T."/>
            <person name="Mittelman R."/>
            <person name="Mlenga V."/>
            <person name="Montmayeur A."/>
            <person name="Mulrain L."/>
            <person name="Navidi A."/>
            <person name="Naylor J."/>
            <person name="Negash T."/>
            <person name="Nguyen T."/>
            <person name="Nguyen N."/>
            <person name="Nicol R."/>
            <person name="Norbu C."/>
            <person name="Norbu N."/>
            <person name="Novod N."/>
            <person name="O'Neill B."/>
            <person name="Osman S."/>
            <person name="Markiewicz E."/>
            <person name="Oyono O.L."/>
            <person name="Patti C."/>
            <person name="Phunkhang P."/>
            <person name="Pierre F."/>
            <person name="Priest M."/>
            <person name="Raghuraman S."/>
            <person name="Rege F."/>
            <person name="Reyes R."/>
            <person name="Rise C."/>
            <person name="Rogov P."/>
            <person name="Ross K."/>
            <person name="Ryan E."/>
            <person name="Settipalli S."/>
            <person name="Shea T."/>
            <person name="Sherpa N."/>
            <person name="Shi L."/>
            <person name="Shih D."/>
            <person name="Sparrow T."/>
            <person name="Spaulding J."/>
            <person name="Stalker J."/>
            <person name="Stange-Thomann N."/>
            <person name="Stavropoulos S."/>
            <person name="Stone C."/>
            <person name="Strader C."/>
            <person name="Tesfaye S."/>
            <person name="Thomson T."/>
            <person name="Thoulutsang Y."/>
            <person name="Thoulutsang D."/>
            <person name="Topham K."/>
            <person name="Topping I."/>
            <person name="Tsamla T."/>
            <person name="Vassiliev H."/>
            <person name="Vo A."/>
            <person name="Wangchuk T."/>
            <person name="Wangdi T."/>
            <person name="Weiand M."/>
            <person name="Wilkinson J."/>
            <person name="Wilson A."/>
            <person name="Yadav S."/>
            <person name="Young G."/>
            <person name="Yu Q."/>
            <person name="Zembek L."/>
            <person name="Zhong D."/>
            <person name="Zimmer A."/>
            <person name="Zwirko Z."/>
            <person name="Jaffe D.B."/>
            <person name="Alvarez P."/>
            <person name="Brockman W."/>
            <person name="Butler J."/>
            <person name="Chin C."/>
            <person name="Gnerre S."/>
            <person name="Grabherr M."/>
            <person name="Kleber M."/>
            <person name="Mauceli E."/>
            <person name="MacCallum I."/>
        </authorList>
    </citation>
    <scope>NUCLEOTIDE SEQUENCE [LARGE SCALE GENOMIC DNA]</scope>
    <source>
        <strain evidence="3">Tucson 15010-1051.87</strain>
    </source>
</reference>
<evidence type="ECO:0000256" key="1">
    <source>
        <dbReference type="SAM" id="SignalP"/>
    </source>
</evidence>
<dbReference type="PANTHER" id="PTHR21112">
    <property type="entry name" value="CHEMOSENSORY PROTEIN A 29A-RELATED"/>
    <property type="match status" value="1"/>
</dbReference>
<name>B4LNL5_DROVI</name>
<organism evidence="2 3">
    <name type="scientific">Drosophila virilis</name>
    <name type="common">Fruit fly</name>
    <dbReference type="NCBI Taxonomy" id="7244"/>
    <lineage>
        <taxon>Eukaryota</taxon>
        <taxon>Metazoa</taxon>
        <taxon>Ecdysozoa</taxon>
        <taxon>Arthropoda</taxon>
        <taxon>Hexapoda</taxon>
        <taxon>Insecta</taxon>
        <taxon>Pterygota</taxon>
        <taxon>Neoptera</taxon>
        <taxon>Endopterygota</taxon>
        <taxon>Diptera</taxon>
        <taxon>Brachycera</taxon>
        <taxon>Muscomorpha</taxon>
        <taxon>Ephydroidea</taxon>
        <taxon>Drosophilidae</taxon>
        <taxon>Drosophila</taxon>
    </lineage>
</organism>
<gene>
    <name evidence="2" type="primary">Dvir\GJ19880</name>
    <name evidence="2" type="ORF">Dvir_GJ19880</name>
</gene>
<dbReference type="KEGG" id="dvi:6625349"/>
<dbReference type="HOGENOM" id="CLU_125152_0_0_1"/>
<dbReference type="PANTHER" id="PTHR21112:SF0">
    <property type="entry name" value="CHEMOSENSORY PROTEIN A 29A-RELATED"/>
    <property type="match status" value="1"/>
</dbReference>
<keyword evidence="3" id="KW-1185">Reference proteome</keyword>
<dbReference type="PhylomeDB" id="B4LNL5"/>
<proteinExistence type="predicted"/>
<evidence type="ECO:0000313" key="2">
    <source>
        <dbReference type="EMBL" id="EDW62195.1"/>
    </source>
</evidence>